<comment type="similarity">
    <text evidence="1">Belongs to the acyl coenzyme A hydrolase family.</text>
</comment>
<dbReference type="InterPro" id="IPR040170">
    <property type="entry name" value="Cytosol_ACT"/>
</dbReference>
<protein>
    <submittedName>
        <fullName evidence="5">Acyl-CoA thioesterase</fullName>
    </submittedName>
</protein>
<dbReference type="GO" id="GO:0052816">
    <property type="term" value="F:long-chain fatty acyl-CoA hydrolase activity"/>
    <property type="evidence" value="ECO:0007669"/>
    <property type="project" value="TreeGrafter"/>
</dbReference>
<dbReference type="GO" id="GO:0006637">
    <property type="term" value="P:acyl-CoA metabolic process"/>
    <property type="evidence" value="ECO:0007669"/>
    <property type="project" value="TreeGrafter"/>
</dbReference>
<dbReference type="PANTHER" id="PTHR11049">
    <property type="entry name" value="ACYL COENZYME A THIOESTER HYDROLASE"/>
    <property type="match status" value="1"/>
</dbReference>
<dbReference type="GO" id="GO:0005829">
    <property type="term" value="C:cytosol"/>
    <property type="evidence" value="ECO:0007669"/>
    <property type="project" value="TreeGrafter"/>
</dbReference>
<dbReference type="Pfam" id="PF03061">
    <property type="entry name" value="4HBT"/>
    <property type="match status" value="1"/>
</dbReference>
<reference evidence="5" key="1">
    <citation type="submission" date="2024-08" db="EMBL/GenBank/DDBJ databases">
        <title>Whole genome sequence of Tenacibaculum sp. strain pbs-1 associated with black-spot shell disease in Akoya pearl oysters.</title>
        <authorList>
            <person name="Sakatoku A."/>
            <person name="Suzuki T."/>
            <person name="Hatano K."/>
            <person name="Seki M."/>
            <person name="Tanaka D."/>
            <person name="Nakamura S."/>
            <person name="Suzuki N."/>
            <person name="Isshiki T."/>
        </authorList>
    </citation>
    <scope>NUCLEOTIDE SEQUENCE</scope>
    <source>
        <strain evidence="5">Pbs-1</strain>
    </source>
</reference>
<dbReference type="SUPFAM" id="SSF54637">
    <property type="entry name" value="Thioesterase/thiol ester dehydrase-isomerase"/>
    <property type="match status" value="1"/>
</dbReference>
<dbReference type="CDD" id="cd03442">
    <property type="entry name" value="BFIT_BACH"/>
    <property type="match status" value="1"/>
</dbReference>
<evidence type="ECO:0000313" key="5">
    <source>
        <dbReference type="EMBL" id="BFP68084.1"/>
    </source>
</evidence>
<dbReference type="PROSITE" id="PS51770">
    <property type="entry name" value="HOTDOG_ACOT"/>
    <property type="match status" value="1"/>
</dbReference>
<dbReference type="EMBL" id="AP035888">
    <property type="protein sequence ID" value="BFP68084.1"/>
    <property type="molecule type" value="Genomic_DNA"/>
</dbReference>
<dbReference type="Gene3D" id="3.10.129.10">
    <property type="entry name" value="Hotdog Thioesterase"/>
    <property type="match status" value="1"/>
</dbReference>
<dbReference type="InterPro" id="IPR033120">
    <property type="entry name" value="HOTDOG_ACOT"/>
</dbReference>
<dbReference type="AlphaFoldDB" id="A0AB33KX10"/>
<keyword evidence="2 3" id="KW-0378">Hydrolase</keyword>
<dbReference type="GO" id="GO:0009062">
    <property type="term" value="P:fatty acid catabolic process"/>
    <property type="evidence" value="ECO:0007669"/>
    <property type="project" value="TreeGrafter"/>
</dbReference>
<organism evidence="5">
    <name type="scientific">Tenacibaculum sp. Pbs-1</name>
    <dbReference type="NCBI Taxonomy" id="3238748"/>
    <lineage>
        <taxon>Bacteria</taxon>
        <taxon>Pseudomonadati</taxon>
        <taxon>Bacteroidota</taxon>
        <taxon>Flavobacteriia</taxon>
        <taxon>Flavobacteriales</taxon>
        <taxon>Flavobacteriaceae</taxon>
        <taxon>Tenacibaculum</taxon>
    </lineage>
</organism>
<evidence type="ECO:0000256" key="2">
    <source>
        <dbReference type="ARBA" id="ARBA00022801"/>
    </source>
</evidence>
<sequence>MPEKNISGTNYTNIYKMTTEEKITKSETRIFKAVFPNTTNHYDTLFGGTAMQLMDEVAFITATRFCRQKVVTVSSDKIDFKKPIPAGTIIELVGKVSYIGNKSLKVTVKIFTEQMYSQHREKAIEGEFTFVAIDENKTPIAVIKTGTKELHYSQEHN</sequence>
<dbReference type="InterPro" id="IPR006683">
    <property type="entry name" value="Thioestr_dom"/>
</dbReference>
<evidence type="ECO:0000256" key="3">
    <source>
        <dbReference type="PROSITE-ProRule" id="PRU01106"/>
    </source>
</evidence>
<accession>A0AB33KX10</accession>
<feature type="domain" description="HotDog ACOT-type" evidence="4">
    <location>
        <begin position="24"/>
        <end position="136"/>
    </location>
</feature>
<evidence type="ECO:0000259" key="4">
    <source>
        <dbReference type="PROSITE" id="PS51770"/>
    </source>
</evidence>
<dbReference type="InterPro" id="IPR029069">
    <property type="entry name" value="HotDog_dom_sf"/>
</dbReference>
<gene>
    <name evidence="5" type="ORF">Pbs1_14270</name>
</gene>
<dbReference type="PANTHER" id="PTHR11049:SF24">
    <property type="entry name" value="CYTOSOLIC ACYL COENZYME A THIOESTER HYDROLASE"/>
    <property type="match status" value="1"/>
</dbReference>
<proteinExistence type="inferred from homology"/>
<name>A0AB33KX10_9FLAO</name>
<evidence type="ECO:0000256" key="1">
    <source>
        <dbReference type="ARBA" id="ARBA00010458"/>
    </source>
</evidence>